<reference evidence="1 2" key="1">
    <citation type="submission" date="2017-12" db="EMBL/GenBank/DDBJ databases">
        <title>The genome sequence of Caulobacter sp. 410.</title>
        <authorList>
            <person name="Gao J."/>
            <person name="Mao X."/>
            <person name="Sun J."/>
        </authorList>
    </citation>
    <scope>NUCLEOTIDE SEQUENCE [LARGE SCALE GENOMIC DNA]</scope>
    <source>
        <strain evidence="1 2">410</strain>
    </source>
</reference>
<accession>A0A2N5DPY1</accession>
<dbReference type="InterPro" id="IPR001451">
    <property type="entry name" value="Hexapep"/>
</dbReference>
<keyword evidence="2" id="KW-1185">Reference proteome</keyword>
<proteinExistence type="predicted"/>
<dbReference type="InterPro" id="IPR047324">
    <property type="entry name" value="LbH_gamma_CA-like"/>
</dbReference>
<gene>
    <name evidence="1" type="ORF">SGCZBJ_03540</name>
</gene>
<dbReference type="AlphaFoldDB" id="A0A2N5DPY1"/>
<organism evidence="1 2">
    <name type="scientific">Caulobacter zeae</name>
    <dbReference type="NCBI Taxonomy" id="2055137"/>
    <lineage>
        <taxon>Bacteria</taxon>
        <taxon>Pseudomonadati</taxon>
        <taxon>Pseudomonadota</taxon>
        <taxon>Alphaproteobacteria</taxon>
        <taxon>Caulobacterales</taxon>
        <taxon>Caulobacteraceae</taxon>
        <taxon>Caulobacter</taxon>
    </lineage>
</organism>
<dbReference type="PANTHER" id="PTHR13061">
    <property type="entry name" value="DYNACTIN SUBUNIT P25"/>
    <property type="match status" value="1"/>
</dbReference>
<dbReference type="PANTHER" id="PTHR13061:SF29">
    <property type="entry name" value="GAMMA CARBONIC ANHYDRASE-LIKE 1, MITOCHONDRIAL-RELATED"/>
    <property type="match status" value="1"/>
</dbReference>
<name>A0A2N5DPY1_9CAUL</name>
<dbReference type="OrthoDB" id="9803036at2"/>
<evidence type="ECO:0000313" key="2">
    <source>
        <dbReference type="Proteomes" id="UP000234479"/>
    </source>
</evidence>
<dbReference type="SUPFAM" id="SSF51161">
    <property type="entry name" value="Trimeric LpxA-like enzymes"/>
    <property type="match status" value="1"/>
</dbReference>
<dbReference type="InterPro" id="IPR050484">
    <property type="entry name" value="Transf_Hexapept/Carb_Anhydrase"/>
</dbReference>
<comment type="caution">
    <text evidence="1">The sequence shown here is derived from an EMBL/GenBank/DDBJ whole genome shotgun (WGS) entry which is preliminary data.</text>
</comment>
<evidence type="ECO:0000313" key="1">
    <source>
        <dbReference type="EMBL" id="PLR28094.1"/>
    </source>
</evidence>
<dbReference type="CDD" id="cd04645">
    <property type="entry name" value="LbH_gamma_CA_like"/>
    <property type="match status" value="1"/>
</dbReference>
<dbReference type="Proteomes" id="UP000234479">
    <property type="component" value="Unassembled WGS sequence"/>
</dbReference>
<protein>
    <submittedName>
        <fullName evidence="1">Gamma carbonic anhydrase family protein</fullName>
    </submittedName>
</protein>
<dbReference type="EMBL" id="PJRS01000010">
    <property type="protein sequence ID" value="PLR28094.1"/>
    <property type="molecule type" value="Genomic_DNA"/>
</dbReference>
<dbReference type="InterPro" id="IPR011004">
    <property type="entry name" value="Trimer_LpxA-like_sf"/>
</dbReference>
<dbReference type="Pfam" id="PF00132">
    <property type="entry name" value="Hexapep"/>
    <property type="match status" value="1"/>
</dbReference>
<dbReference type="Gene3D" id="2.160.10.10">
    <property type="entry name" value="Hexapeptide repeat proteins"/>
    <property type="match status" value="1"/>
</dbReference>
<sequence length="175" mass="18264">MTVYSLGDTAPTLPPEGECWIAPTASVMGNVVLKQNASVWWGAVVRGDNDPITIGENSNIQDGSVLHTDAGIPLTIGANVTVGHMVMLHGCTIGDGSLIGIGSIILNGAKIGKNCLIGAGALITEGKEIPDNSMVVGAPGKIIREVSEHQAMILQASALHYVQNWKRYRAGLKAI</sequence>
<dbReference type="RefSeq" id="WP_101716648.1">
    <property type="nucleotide sequence ID" value="NZ_PJRS01000010.1"/>
</dbReference>